<evidence type="ECO:0000256" key="2">
    <source>
        <dbReference type="ARBA" id="ARBA00022490"/>
    </source>
</evidence>
<feature type="compositionally biased region" description="Basic and acidic residues" evidence="3">
    <location>
        <begin position="88"/>
        <end position="101"/>
    </location>
</feature>
<dbReference type="OrthoDB" id="5426471at2759"/>
<feature type="compositionally biased region" description="Basic and acidic residues" evidence="3">
    <location>
        <begin position="121"/>
        <end position="134"/>
    </location>
</feature>
<comment type="subcellular location">
    <subcellularLocation>
        <location evidence="1">Cytoplasm</location>
    </subcellularLocation>
</comment>
<dbReference type="RefSeq" id="XP_034012301.1">
    <property type="nucleotide sequence ID" value="XM_034155458.1"/>
</dbReference>
<feature type="region of interest" description="Disordered" evidence="3">
    <location>
        <begin position="220"/>
        <end position="259"/>
    </location>
</feature>
<comment type="caution">
    <text evidence="5">The sequence shown here is derived from an EMBL/GenBank/DDBJ whole genome shotgun (WGS) entry which is preliminary data.</text>
</comment>
<organism evidence="5 6">
    <name type="scientific">Diutina rugosa</name>
    <name type="common">Yeast</name>
    <name type="synonym">Candida rugosa</name>
    <dbReference type="NCBI Taxonomy" id="5481"/>
    <lineage>
        <taxon>Eukaryota</taxon>
        <taxon>Fungi</taxon>
        <taxon>Dikarya</taxon>
        <taxon>Ascomycota</taxon>
        <taxon>Saccharomycotina</taxon>
        <taxon>Pichiomycetes</taxon>
        <taxon>Debaryomycetaceae</taxon>
        <taxon>Diutina</taxon>
    </lineage>
</organism>
<protein>
    <recommendedName>
        <fullName evidence="4">STM1-like N-terminal domain-containing protein</fullName>
    </recommendedName>
</protein>
<dbReference type="OMA" id="KATERGW"/>
<evidence type="ECO:0000313" key="6">
    <source>
        <dbReference type="Proteomes" id="UP000449547"/>
    </source>
</evidence>
<accession>A0A642UUV7</accession>
<name>A0A642UUV7_DIURU</name>
<keyword evidence="2" id="KW-0963">Cytoplasm</keyword>
<proteinExistence type="predicted"/>
<feature type="region of interest" description="Disordered" evidence="3">
    <location>
        <begin position="30"/>
        <end position="147"/>
    </location>
</feature>
<gene>
    <name evidence="5" type="ORF">DIURU_002770</name>
</gene>
<dbReference type="GO" id="GO:0005737">
    <property type="term" value="C:cytoplasm"/>
    <property type="evidence" value="ECO:0007669"/>
    <property type="project" value="UniProtKB-SubCell"/>
</dbReference>
<feature type="compositionally biased region" description="Polar residues" evidence="3">
    <location>
        <begin position="68"/>
        <end position="83"/>
    </location>
</feature>
<sequence length="259" mass="28119">MSFDNINLYALLGNDVEDSSVVDGSYPKEIVKKGTSSKKADVPPPSADPAKARNNKKKPTGNEAAARTKNTNRTKGGPSSTPSKHQKKPFDKHSRKNDDSKKKVRQGWGESTKAQAEGEVEGAKDAEIEIEKDAAAPAAPPKPQGKSLAEYFEELKVKQSGLEGSKAIREANEGSEKWTDAEKIEKQQEEFVSATAVKSTKQKAKKEKKFLDFDAVFADQSSRDDSKSFKGGKKSTGGKKNSKSNTSKPEVNDVNFPSL</sequence>
<dbReference type="Gene3D" id="6.10.140.1040">
    <property type="match status" value="1"/>
</dbReference>
<dbReference type="GeneID" id="54781421"/>
<evidence type="ECO:0000259" key="4">
    <source>
        <dbReference type="Pfam" id="PF09598"/>
    </source>
</evidence>
<dbReference type="AlphaFoldDB" id="A0A642UUV7"/>
<keyword evidence="6" id="KW-1185">Reference proteome</keyword>
<feature type="domain" description="STM1-like N-terminal" evidence="4">
    <location>
        <begin position="6"/>
        <end position="73"/>
    </location>
</feature>
<feature type="compositionally biased region" description="Basic residues" evidence="3">
    <location>
        <begin position="230"/>
        <end position="242"/>
    </location>
</feature>
<evidence type="ECO:0000256" key="1">
    <source>
        <dbReference type="ARBA" id="ARBA00004496"/>
    </source>
</evidence>
<dbReference type="InterPro" id="IPR019084">
    <property type="entry name" value="STM1-like_N"/>
</dbReference>
<evidence type="ECO:0000313" key="5">
    <source>
        <dbReference type="EMBL" id="KAA8902316.1"/>
    </source>
</evidence>
<evidence type="ECO:0000256" key="3">
    <source>
        <dbReference type="SAM" id="MobiDB-lite"/>
    </source>
</evidence>
<dbReference type="Proteomes" id="UP000449547">
    <property type="component" value="Unassembled WGS sequence"/>
</dbReference>
<dbReference type="VEuPathDB" id="FungiDB:DIURU_002770"/>
<dbReference type="Pfam" id="PF09598">
    <property type="entry name" value="Stm1_N"/>
    <property type="match status" value="1"/>
</dbReference>
<dbReference type="EMBL" id="SWFT01000090">
    <property type="protein sequence ID" value="KAA8902316.1"/>
    <property type="molecule type" value="Genomic_DNA"/>
</dbReference>
<reference evidence="5 6" key="1">
    <citation type="submission" date="2019-07" db="EMBL/GenBank/DDBJ databases">
        <title>Genome assembly of two rare yeast pathogens: Diutina rugosa and Trichomonascus ciferrii.</title>
        <authorList>
            <person name="Mixao V."/>
            <person name="Saus E."/>
            <person name="Hansen A."/>
            <person name="Lass-Flor C."/>
            <person name="Gabaldon T."/>
        </authorList>
    </citation>
    <scope>NUCLEOTIDE SEQUENCE [LARGE SCALE GENOMIC DNA]</scope>
    <source>
        <strain evidence="5 6">CBS 613</strain>
    </source>
</reference>